<dbReference type="Proteomes" id="UP001626550">
    <property type="component" value="Unassembled WGS sequence"/>
</dbReference>
<dbReference type="PANTHER" id="PTHR46424:SF1">
    <property type="entry name" value="UBX DOMAIN-CONTAINING PROTEIN 4"/>
    <property type="match status" value="1"/>
</dbReference>
<feature type="coiled-coil region" evidence="7">
    <location>
        <begin position="161"/>
        <end position="188"/>
    </location>
</feature>
<comment type="subcellular location">
    <subcellularLocation>
        <location evidence="1">Endoplasmic reticulum membrane</location>
        <topology evidence="1">Peripheral membrane protein</topology>
    </subcellularLocation>
</comment>
<evidence type="ECO:0000256" key="1">
    <source>
        <dbReference type="ARBA" id="ARBA00004406"/>
    </source>
</evidence>
<evidence type="ECO:0000256" key="6">
    <source>
        <dbReference type="ARBA" id="ARBA00046062"/>
    </source>
</evidence>
<evidence type="ECO:0000259" key="9">
    <source>
        <dbReference type="PROSITE" id="PS50033"/>
    </source>
</evidence>
<evidence type="ECO:0000313" key="10">
    <source>
        <dbReference type="EMBL" id="KAL3312756.1"/>
    </source>
</evidence>
<evidence type="ECO:0000256" key="8">
    <source>
        <dbReference type="SAM" id="MobiDB-lite"/>
    </source>
</evidence>
<dbReference type="SMART" id="SM00166">
    <property type="entry name" value="UBX"/>
    <property type="match status" value="1"/>
</dbReference>
<proteinExistence type="predicted"/>
<dbReference type="EMBL" id="JBJKFK010001567">
    <property type="protein sequence ID" value="KAL3312756.1"/>
    <property type="molecule type" value="Genomic_DNA"/>
</dbReference>
<feature type="domain" description="UBX" evidence="9">
    <location>
        <begin position="217"/>
        <end position="316"/>
    </location>
</feature>
<feature type="region of interest" description="Disordered" evidence="8">
    <location>
        <begin position="394"/>
        <end position="414"/>
    </location>
</feature>
<accession>A0ABD2Q3M1</accession>
<gene>
    <name evidence="10" type="primary">UBXN4</name>
    <name evidence="10" type="ORF">Ciccas_008651</name>
</gene>
<dbReference type="SUPFAM" id="SSF54236">
    <property type="entry name" value="Ubiquitin-like"/>
    <property type="match status" value="1"/>
</dbReference>
<evidence type="ECO:0000313" key="11">
    <source>
        <dbReference type="Proteomes" id="UP001626550"/>
    </source>
</evidence>
<evidence type="ECO:0000256" key="2">
    <source>
        <dbReference type="ARBA" id="ARBA00023230"/>
    </source>
</evidence>
<dbReference type="Pfam" id="PF00789">
    <property type="entry name" value="UBX"/>
    <property type="match status" value="1"/>
</dbReference>
<dbReference type="Gene3D" id="3.10.20.90">
    <property type="entry name" value="Phosphatidylinositol 3-kinase Catalytic Subunit, Chain A, domain 1"/>
    <property type="match status" value="1"/>
</dbReference>
<dbReference type="InterPro" id="IPR001012">
    <property type="entry name" value="UBX_dom"/>
</dbReference>
<dbReference type="GO" id="GO:0005789">
    <property type="term" value="C:endoplasmic reticulum membrane"/>
    <property type="evidence" value="ECO:0007669"/>
    <property type="project" value="UniProtKB-SubCell"/>
</dbReference>
<dbReference type="InterPro" id="IPR036249">
    <property type="entry name" value="Thioredoxin-like_sf"/>
</dbReference>
<comment type="caution">
    <text evidence="10">The sequence shown here is derived from an EMBL/GenBank/DDBJ whole genome shotgun (WGS) entry which is preliminary data.</text>
</comment>
<dbReference type="CDD" id="cd01767">
    <property type="entry name" value="UBX"/>
    <property type="match status" value="1"/>
</dbReference>
<keyword evidence="7" id="KW-0175">Coiled coil</keyword>
<evidence type="ECO:0000256" key="5">
    <source>
        <dbReference type="ARBA" id="ARBA00041575"/>
    </source>
</evidence>
<dbReference type="AlphaFoldDB" id="A0ABD2Q3M1"/>
<organism evidence="10 11">
    <name type="scientific">Cichlidogyrus casuarinus</name>
    <dbReference type="NCBI Taxonomy" id="1844966"/>
    <lineage>
        <taxon>Eukaryota</taxon>
        <taxon>Metazoa</taxon>
        <taxon>Spiralia</taxon>
        <taxon>Lophotrochozoa</taxon>
        <taxon>Platyhelminthes</taxon>
        <taxon>Monogenea</taxon>
        <taxon>Monopisthocotylea</taxon>
        <taxon>Dactylogyridea</taxon>
        <taxon>Ancyrocephalidae</taxon>
        <taxon>Cichlidogyrus</taxon>
    </lineage>
</organism>
<evidence type="ECO:0000256" key="4">
    <source>
        <dbReference type="ARBA" id="ARBA00040925"/>
    </source>
</evidence>
<keyword evidence="2" id="KW-0834">Unfolded protein response</keyword>
<evidence type="ECO:0000256" key="7">
    <source>
        <dbReference type="SAM" id="Coils"/>
    </source>
</evidence>
<dbReference type="InterPro" id="IPR029071">
    <property type="entry name" value="Ubiquitin-like_domsf"/>
</dbReference>
<keyword evidence="11" id="KW-1185">Reference proteome</keyword>
<evidence type="ECO:0000256" key="3">
    <source>
        <dbReference type="ARBA" id="ARBA00038812"/>
    </source>
</evidence>
<protein>
    <recommendedName>
        <fullName evidence="4">UBX domain-containing protein 4</fullName>
    </recommendedName>
    <alternativeName>
        <fullName evidence="5">UBX domain-containing protein 2</fullName>
    </alternativeName>
</protein>
<comment type="function">
    <text evidence="6">Involved in endoplasmic reticulum-associated protein degradation (ERAD). Acts as a platform to recruit both UBQLN1 and VCP to the ER during ERAD.</text>
</comment>
<dbReference type="Pfam" id="PF23187">
    <property type="entry name" value="UBX7_N"/>
    <property type="match status" value="1"/>
</dbReference>
<reference evidence="10 11" key="1">
    <citation type="submission" date="2024-11" db="EMBL/GenBank/DDBJ databases">
        <title>Adaptive evolution of stress response genes in parasites aligns with host niche diversity.</title>
        <authorList>
            <person name="Hahn C."/>
            <person name="Resl P."/>
        </authorList>
    </citation>
    <scope>NUCLEOTIDE SEQUENCE [LARGE SCALE GENOMIC DNA]</scope>
    <source>
        <strain evidence="10">EGGRZ-B1_66</strain>
        <tissue evidence="10">Body</tissue>
    </source>
</reference>
<dbReference type="PROSITE" id="PS50033">
    <property type="entry name" value="UBX"/>
    <property type="match status" value="1"/>
</dbReference>
<sequence length="414" mass="47353">MNWFDGPISQAIAKIKQDHKILFVFYHGSDTESTNLMRMFNAELMGLDTSDKISLKIEDSSTPAIQFSSVYKVESVPSLHLIMSNGKRIATKIDDFSEKSVKEWFQAHEFDHFEQATVSKQDSVSEPKLKNRFAESFIEEKREREIRERIEQQKKDKIIDTERAARLKQQIEEDRKETERRIRASLTLEECDISTEDAEQVHRRHIFVPNSPNSRDTNKTKLNFRLSSGTGSYAIREFNGSDTISSTIRPWLKELTTANTVDSTTIVTEDFPKDLSVILNSNYEFRQLRPPRRFTENDEKLSLKELGLCPSAMLILTPLGGSISQSGSGMMGVVTGVFRFFWNMTSGVISSFFGIFRRAPAQEQPTSQNRDIITQVCLHPCLLSIKGRINRLSHRPKNADDENARWNGNSTSQL</sequence>
<name>A0ABD2Q3M1_9PLAT</name>
<dbReference type="GO" id="GO:0006986">
    <property type="term" value="P:response to unfolded protein"/>
    <property type="evidence" value="ECO:0007669"/>
    <property type="project" value="UniProtKB-KW"/>
</dbReference>
<dbReference type="SUPFAM" id="SSF52833">
    <property type="entry name" value="Thioredoxin-like"/>
    <property type="match status" value="1"/>
</dbReference>
<comment type="subunit">
    <text evidence="3">Directly interacts with VCP. Interacts with UBQLN1. Forms a complex with VCP and UBQLN1.</text>
</comment>
<dbReference type="PANTHER" id="PTHR46424">
    <property type="entry name" value="UBX DOMAIN-CONTAINING PROTEIN 4"/>
    <property type="match status" value="1"/>
</dbReference>